<name>A0AAD3NW26_9RHOB</name>
<reference evidence="2" key="1">
    <citation type="journal article" date="2014" name="Int. J. Syst. Evol. Microbiol.">
        <title>Complete genome sequence of Corynebacterium casei LMG S-19264T (=DSM 44701T), isolated from a smear-ripened cheese.</title>
        <authorList>
            <consortium name="US DOE Joint Genome Institute (JGI-PGF)"/>
            <person name="Walter F."/>
            <person name="Albersmeier A."/>
            <person name="Kalinowski J."/>
            <person name="Ruckert C."/>
        </authorList>
    </citation>
    <scope>NUCLEOTIDE SEQUENCE</scope>
    <source>
        <strain evidence="2">VKM B-2222</strain>
    </source>
</reference>
<keyword evidence="3" id="KW-1185">Reference proteome</keyword>
<evidence type="ECO:0000313" key="2">
    <source>
        <dbReference type="EMBL" id="GLK62766.1"/>
    </source>
</evidence>
<sequence length="116" mass="12513">MDDDQSLFALLSSHHPVTRSFDPGHLLGMAKVVFGRHRALLCLTSRDRARTDKGRWFLSYDRLRGNATGNRLEAAAPATVTGKVAHKPLAKSREGGTTVGPTGPNPQAGRPARAKD</sequence>
<dbReference type="Proteomes" id="UP001143349">
    <property type="component" value="Unassembled WGS sequence"/>
</dbReference>
<comment type="caution">
    <text evidence="2">The sequence shown here is derived from an EMBL/GenBank/DDBJ whole genome shotgun (WGS) entry which is preliminary data.</text>
</comment>
<organism evidence="2 3">
    <name type="scientific">Paracoccus kondratievae</name>
    <dbReference type="NCBI Taxonomy" id="135740"/>
    <lineage>
        <taxon>Bacteria</taxon>
        <taxon>Pseudomonadati</taxon>
        <taxon>Pseudomonadota</taxon>
        <taxon>Alphaproteobacteria</taxon>
        <taxon>Rhodobacterales</taxon>
        <taxon>Paracoccaceae</taxon>
        <taxon>Paracoccus</taxon>
    </lineage>
</organism>
<proteinExistence type="predicted"/>
<protein>
    <submittedName>
        <fullName evidence="2">Uncharacterized protein</fullName>
    </submittedName>
</protein>
<reference evidence="2" key="2">
    <citation type="submission" date="2023-01" db="EMBL/GenBank/DDBJ databases">
        <authorList>
            <person name="Sun Q."/>
            <person name="Evtushenko L."/>
        </authorList>
    </citation>
    <scope>NUCLEOTIDE SEQUENCE</scope>
    <source>
        <strain evidence="2">VKM B-2222</strain>
    </source>
</reference>
<dbReference type="EMBL" id="BSFH01000005">
    <property type="protein sequence ID" value="GLK62766.1"/>
    <property type="molecule type" value="Genomic_DNA"/>
</dbReference>
<dbReference type="AlphaFoldDB" id="A0AAD3NW26"/>
<gene>
    <name evidence="2" type="ORF">GCM10017635_02340</name>
</gene>
<evidence type="ECO:0000256" key="1">
    <source>
        <dbReference type="SAM" id="MobiDB-lite"/>
    </source>
</evidence>
<feature type="compositionally biased region" description="Low complexity" evidence="1">
    <location>
        <begin position="95"/>
        <end position="106"/>
    </location>
</feature>
<accession>A0AAD3NW26</accession>
<evidence type="ECO:0000313" key="3">
    <source>
        <dbReference type="Proteomes" id="UP001143349"/>
    </source>
</evidence>
<feature type="region of interest" description="Disordered" evidence="1">
    <location>
        <begin position="78"/>
        <end position="116"/>
    </location>
</feature>